<evidence type="ECO:0000313" key="2">
    <source>
        <dbReference type="Proteomes" id="UP000886520"/>
    </source>
</evidence>
<gene>
    <name evidence="1" type="ORF">GOP47_0015528</name>
</gene>
<comment type="caution">
    <text evidence="1">The sequence shown here is derived from an EMBL/GenBank/DDBJ whole genome shotgun (WGS) entry which is preliminary data.</text>
</comment>
<keyword evidence="2" id="KW-1185">Reference proteome</keyword>
<protein>
    <submittedName>
        <fullName evidence="1">Uncharacterized protein</fullName>
    </submittedName>
</protein>
<dbReference type="AlphaFoldDB" id="A0A9D4UK62"/>
<evidence type="ECO:0000313" key="1">
    <source>
        <dbReference type="EMBL" id="KAI5069227.1"/>
    </source>
</evidence>
<dbReference type="EMBL" id="JABFUD020000015">
    <property type="protein sequence ID" value="KAI5069227.1"/>
    <property type="molecule type" value="Genomic_DNA"/>
</dbReference>
<accession>A0A9D4UK62</accession>
<reference evidence="1" key="1">
    <citation type="submission" date="2021-01" db="EMBL/GenBank/DDBJ databases">
        <title>Adiantum capillus-veneris genome.</title>
        <authorList>
            <person name="Fang Y."/>
            <person name="Liao Q."/>
        </authorList>
    </citation>
    <scope>NUCLEOTIDE SEQUENCE</scope>
    <source>
        <strain evidence="1">H3</strain>
        <tissue evidence="1">Leaf</tissue>
    </source>
</reference>
<name>A0A9D4UK62_ADICA</name>
<dbReference type="Proteomes" id="UP000886520">
    <property type="component" value="Chromosome 15"/>
</dbReference>
<proteinExistence type="predicted"/>
<sequence length="140" mass="15888">MGVGRGKAPVARVPWGGGPGWTTLLCMSNVDHPMFLEPRRQRSHSQRCKKLCFVSGKDTVLELWRSLDQGLLAWCGEQARLTKFGGYYTIVKPFMMERLTVMDNNIRKIPKKDCLVIWLTQTGIVCRLQSWCLMLEGLGS</sequence>
<organism evidence="1 2">
    <name type="scientific">Adiantum capillus-veneris</name>
    <name type="common">Maidenhair fern</name>
    <dbReference type="NCBI Taxonomy" id="13818"/>
    <lineage>
        <taxon>Eukaryota</taxon>
        <taxon>Viridiplantae</taxon>
        <taxon>Streptophyta</taxon>
        <taxon>Embryophyta</taxon>
        <taxon>Tracheophyta</taxon>
        <taxon>Polypodiopsida</taxon>
        <taxon>Polypodiidae</taxon>
        <taxon>Polypodiales</taxon>
        <taxon>Pteridineae</taxon>
        <taxon>Pteridaceae</taxon>
        <taxon>Vittarioideae</taxon>
        <taxon>Adiantum</taxon>
    </lineage>
</organism>